<name>A0A409YKM7_9AGAR</name>
<reference evidence="1 2" key="1">
    <citation type="journal article" date="2018" name="Evol. Lett.">
        <title>Horizontal gene cluster transfer increased hallucinogenic mushroom diversity.</title>
        <authorList>
            <person name="Reynolds H.T."/>
            <person name="Vijayakumar V."/>
            <person name="Gluck-Thaler E."/>
            <person name="Korotkin H.B."/>
            <person name="Matheny P.B."/>
            <person name="Slot J.C."/>
        </authorList>
    </citation>
    <scope>NUCLEOTIDE SEQUENCE [LARGE SCALE GENOMIC DNA]</scope>
    <source>
        <strain evidence="1 2">2629</strain>
    </source>
</reference>
<dbReference type="InParanoid" id="A0A409YKM7"/>
<dbReference type="SUPFAM" id="SSF52540">
    <property type="entry name" value="P-loop containing nucleoside triphosphate hydrolases"/>
    <property type="match status" value="1"/>
</dbReference>
<dbReference type="OrthoDB" id="8954335at2759"/>
<dbReference type="EMBL" id="NHTK01001098">
    <property type="protein sequence ID" value="PPR03134.1"/>
    <property type="molecule type" value="Genomic_DNA"/>
</dbReference>
<evidence type="ECO:0000313" key="2">
    <source>
        <dbReference type="Proteomes" id="UP000284842"/>
    </source>
</evidence>
<dbReference type="Gene3D" id="3.40.50.300">
    <property type="entry name" value="P-loop containing nucleotide triphosphate hydrolases"/>
    <property type="match status" value="1"/>
</dbReference>
<organism evidence="1 2">
    <name type="scientific">Panaeolus cyanescens</name>
    <dbReference type="NCBI Taxonomy" id="181874"/>
    <lineage>
        <taxon>Eukaryota</taxon>
        <taxon>Fungi</taxon>
        <taxon>Dikarya</taxon>
        <taxon>Basidiomycota</taxon>
        <taxon>Agaricomycotina</taxon>
        <taxon>Agaricomycetes</taxon>
        <taxon>Agaricomycetidae</taxon>
        <taxon>Agaricales</taxon>
        <taxon>Agaricineae</taxon>
        <taxon>Galeropsidaceae</taxon>
        <taxon>Panaeolus</taxon>
    </lineage>
</organism>
<gene>
    <name evidence="1" type="ORF">CVT24_008487</name>
</gene>
<proteinExistence type="predicted"/>
<dbReference type="InterPro" id="IPR027417">
    <property type="entry name" value="P-loop_NTPase"/>
</dbReference>
<protein>
    <recommendedName>
        <fullName evidence="3">G domain-containing protein</fullName>
    </recommendedName>
</protein>
<keyword evidence="2" id="KW-1185">Reference proteome</keyword>
<evidence type="ECO:0000313" key="1">
    <source>
        <dbReference type="EMBL" id="PPR03134.1"/>
    </source>
</evidence>
<dbReference type="CDD" id="cd00882">
    <property type="entry name" value="Ras_like_GTPase"/>
    <property type="match status" value="1"/>
</dbReference>
<dbReference type="AlphaFoldDB" id="A0A409YKM7"/>
<sequence length="482" mass="54323">MSDETLEYRLVTTGTVALIPRSDLCGESYRPFAILLAGPIGSRSGKSSFIEALGDDKALGISKDQLEGFTQNVTAYHAENMKVKYSNGSTFPVCLLDSPGFSDTKISEMEIIEQVKRWMENQHGYVHIILYFCPINGTRIPGSQRRTIEILKSLIGTGDNQEGRFTIATTMWDQVCSKRLQKRAEDNFAYIREILFKDMIEGGSGLTAFTNTQESAVTILDSCIKHANKTEYNATNSIDLGRSQLWITPYGQQLYSDLLGRIEQAWVKKCCLESDLAPTDSALDPELSALLQRQLREIIHTLDKFALQLADFGLAPEGMRGLRGDLADYFIRKYGQRQLYAAVLGPLEEEWQGKLFREQELRGRWINDDPDYKTMIEDELRQATCRLPNLAKHLVEFGPPPDGVSRPQGDLAAYINSTPWLESPQDVDSEPGPVLALQPTSVETPAFAEDQSSVFTSRSKWSLVPQYFVRMLFSIWRKESRV</sequence>
<evidence type="ECO:0008006" key="3">
    <source>
        <dbReference type="Google" id="ProtNLM"/>
    </source>
</evidence>
<comment type="caution">
    <text evidence="1">The sequence shown here is derived from an EMBL/GenBank/DDBJ whole genome shotgun (WGS) entry which is preliminary data.</text>
</comment>
<dbReference type="Proteomes" id="UP000284842">
    <property type="component" value="Unassembled WGS sequence"/>
</dbReference>
<accession>A0A409YKM7</accession>